<dbReference type="InterPro" id="IPR015422">
    <property type="entry name" value="PyrdxlP-dep_Trfase_small"/>
</dbReference>
<comment type="similarity">
    <text evidence="2 4">Belongs to the class-III pyridoxal-phosphate-dependent aminotransferase family.</text>
</comment>
<dbReference type="GO" id="GO:0030170">
    <property type="term" value="F:pyridoxal phosphate binding"/>
    <property type="evidence" value="ECO:0007669"/>
    <property type="project" value="InterPro"/>
</dbReference>
<dbReference type="Gene3D" id="3.40.640.10">
    <property type="entry name" value="Type I PLP-dependent aspartate aminotransferase-like (Major domain)"/>
    <property type="match status" value="1"/>
</dbReference>
<evidence type="ECO:0000256" key="1">
    <source>
        <dbReference type="ARBA" id="ARBA00001933"/>
    </source>
</evidence>
<sequence length="453" mass="48449">MSRNDDPAFWHNARRHLIRYGGTFEPLIIERAEGSFVYDADGRAILDFTSGQMSAVLGHGHPEIAAVVAEHAQRLDHLFSGMLSRPVVDLATQLAEITPAGLDRALLLTTGAEVNEAAIKMAKLYTGKYEVVSFAQSWHGMTGGAASATYSAGRKGYGPAAVGSFAIPAPYPYRPRFERNGQFDWQAELDYAFDLIDRQSSGNLAAFIAEPILSSGGLIDLPPGYLAALKAKCVERGMLLILDEAQTGIGRTGTMLACERDGVVPDILTLSKTLGAGLPLAAVLTSEAIEEECHKRGFLFYTTHVSDPLPAAVGLKVLEVVRRDRLMERARVAGQRLENGLRALQERVDCIGDVRGRGLLLGVEIVKSRAGKEAAPELGAAITRECMKLGLSMNIVNLPGMGGVFRIAPPLTVSDEEIDLGVQAPMGGWPRGAPGHTFSGHGLGACAARRPVQ</sequence>
<evidence type="ECO:0000313" key="5">
    <source>
        <dbReference type="EMBL" id="PZQ70381.1"/>
    </source>
</evidence>
<dbReference type="PIRSF" id="PIRSF000521">
    <property type="entry name" value="Transaminase_4ab_Lys_Orn"/>
    <property type="match status" value="1"/>
</dbReference>
<comment type="caution">
    <text evidence="5">The sequence shown here is derived from an EMBL/GenBank/DDBJ whole genome shotgun (WGS) entry which is preliminary data.</text>
</comment>
<dbReference type="PANTHER" id="PTHR45688:SF13">
    <property type="entry name" value="ALANINE--GLYOXYLATE AMINOTRANSFERASE 2-LIKE"/>
    <property type="match status" value="1"/>
</dbReference>
<organism evidence="5 6">
    <name type="scientific">Variovorax paradoxus</name>
    <dbReference type="NCBI Taxonomy" id="34073"/>
    <lineage>
        <taxon>Bacteria</taxon>
        <taxon>Pseudomonadati</taxon>
        <taxon>Pseudomonadota</taxon>
        <taxon>Betaproteobacteria</taxon>
        <taxon>Burkholderiales</taxon>
        <taxon>Comamonadaceae</taxon>
        <taxon>Variovorax</taxon>
    </lineage>
</organism>
<dbReference type="SUPFAM" id="SSF53383">
    <property type="entry name" value="PLP-dependent transferases"/>
    <property type="match status" value="1"/>
</dbReference>
<dbReference type="InterPro" id="IPR015421">
    <property type="entry name" value="PyrdxlP-dep_Trfase_major"/>
</dbReference>
<accession>A0A2W5PWM7</accession>
<keyword evidence="5" id="KW-0032">Aminotransferase</keyword>
<keyword evidence="5" id="KW-0808">Transferase</keyword>
<dbReference type="Proteomes" id="UP000249135">
    <property type="component" value="Unassembled WGS sequence"/>
</dbReference>
<dbReference type="InterPro" id="IPR049704">
    <property type="entry name" value="Aminotrans_3_PPA_site"/>
</dbReference>
<dbReference type="AlphaFoldDB" id="A0A2W5PWM7"/>
<protein>
    <submittedName>
        <fullName evidence="5">Aspartate aminotransferase family protein</fullName>
    </submittedName>
</protein>
<dbReference type="InterPro" id="IPR015424">
    <property type="entry name" value="PyrdxlP-dep_Trfase"/>
</dbReference>
<dbReference type="Pfam" id="PF00202">
    <property type="entry name" value="Aminotran_3"/>
    <property type="match status" value="1"/>
</dbReference>
<keyword evidence="3 4" id="KW-0663">Pyridoxal phosphate</keyword>
<dbReference type="EMBL" id="QFPP01000270">
    <property type="protein sequence ID" value="PZQ70381.1"/>
    <property type="molecule type" value="Genomic_DNA"/>
</dbReference>
<dbReference type="PANTHER" id="PTHR45688">
    <property type="match status" value="1"/>
</dbReference>
<name>A0A2W5PWM7_VARPD</name>
<evidence type="ECO:0000256" key="4">
    <source>
        <dbReference type="RuleBase" id="RU003560"/>
    </source>
</evidence>
<evidence type="ECO:0000313" key="6">
    <source>
        <dbReference type="Proteomes" id="UP000249135"/>
    </source>
</evidence>
<gene>
    <name evidence="5" type="ORF">DI563_18550</name>
</gene>
<dbReference type="GO" id="GO:0008483">
    <property type="term" value="F:transaminase activity"/>
    <property type="evidence" value="ECO:0007669"/>
    <property type="project" value="UniProtKB-KW"/>
</dbReference>
<dbReference type="PROSITE" id="PS00600">
    <property type="entry name" value="AA_TRANSFER_CLASS_3"/>
    <property type="match status" value="1"/>
</dbReference>
<evidence type="ECO:0000256" key="3">
    <source>
        <dbReference type="ARBA" id="ARBA00022898"/>
    </source>
</evidence>
<comment type="cofactor">
    <cofactor evidence="1">
        <name>pyridoxal 5'-phosphate</name>
        <dbReference type="ChEBI" id="CHEBI:597326"/>
    </cofactor>
</comment>
<dbReference type="Gene3D" id="3.90.1150.10">
    <property type="entry name" value="Aspartate Aminotransferase, domain 1"/>
    <property type="match status" value="1"/>
</dbReference>
<proteinExistence type="inferred from homology"/>
<dbReference type="InterPro" id="IPR005814">
    <property type="entry name" value="Aminotrans_3"/>
</dbReference>
<reference evidence="5 6" key="1">
    <citation type="submission" date="2017-08" db="EMBL/GenBank/DDBJ databases">
        <title>Infants hospitalized years apart are colonized by the same room-sourced microbial strains.</title>
        <authorList>
            <person name="Brooks B."/>
            <person name="Olm M.R."/>
            <person name="Firek B.A."/>
            <person name="Baker R."/>
            <person name="Thomas B.C."/>
            <person name="Morowitz M.J."/>
            <person name="Banfield J.F."/>
        </authorList>
    </citation>
    <scope>NUCLEOTIDE SEQUENCE [LARGE SCALE GENOMIC DNA]</scope>
    <source>
        <strain evidence="5">S2_005_003_R2_41</strain>
    </source>
</reference>
<evidence type="ECO:0000256" key="2">
    <source>
        <dbReference type="ARBA" id="ARBA00008954"/>
    </source>
</evidence>
<dbReference type="CDD" id="cd00610">
    <property type="entry name" value="OAT_like"/>
    <property type="match status" value="1"/>
</dbReference>